<keyword evidence="1" id="KW-1185">Reference proteome</keyword>
<dbReference type="SUPFAM" id="SSF46966">
    <property type="entry name" value="Spectrin repeat"/>
    <property type="match status" value="3"/>
</dbReference>
<dbReference type="GeneID" id="116302168"/>
<dbReference type="Proteomes" id="UP000515163">
    <property type="component" value="Unplaced"/>
</dbReference>
<organism evidence="1 2">
    <name type="scientific">Actinia tenebrosa</name>
    <name type="common">Australian red waratah sea anemone</name>
    <dbReference type="NCBI Taxonomy" id="6105"/>
    <lineage>
        <taxon>Eukaryota</taxon>
        <taxon>Metazoa</taxon>
        <taxon>Cnidaria</taxon>
        <taxon>Anthozoa</taxon>
        <taxon>Hexacorallia</taxon>
        <taxon>Actiniaria</taxon>
        <taxon>Actiniidae</taxon>
        <taxon>Actinia</taxon>
    </lineage>
</organism>
<accession>A0A6P8IKP4</accession>
<dbReference type="SMART" id="SM00150">
    <property type="entry name" value="SPEC"/>
    <property type="match status" value="1"/>
</dbReference>
<dbReference type="RefSeq" id="XP_031567250.1">
    <property type="nucleotide sequence ID" value="XM_031711390.1"/>
</dbReference>
<protein>
    <submittedName>
        <fullName evidence="2">Microtubule-actin cross-linking factor 1-like</fullName>
    </submittedName>
</protein>
<dbReference type="KEGG" id="aten:116302168"/>
<proteinExistence type="predicted"/>
<dbReference type="InterPro" id="IPR018159">
    <property type="entry name" value="Spectrin/alpha-actinin"/>
</dbReference>
<dbReference type="OrthoDB" id="5973307at2759"/>
<evidence type="ECO:0000313" key="2">
    <source>
        <dbReference type="RefSeq" id="XP_031567250.1"/>
    </source>
</evidence>
<reference evidence="2" key="1">
    <citation type="submission" date="2025-08" db="UniProtKB">
        <authorList>
            <consortium name="RefSeq"/>
        </authorList>
    </citation>
    <scope>IDENTIFICATION</scope>
    <source>
        <tissue evidence="2">Tentacle</tissue>
    </source>
</reference>
<dbReference type="AlphaFoldDB" id="A0A6P8IKP4"/>
<dbReference type="CDD" id="cd00176">
    <property type="entry name" value="SPEC"/>
    <property type="match status" value="1"/>
</dbReference>
<evidence type="ECO:0000313" key="1">
    <source>
        <dbReference type="Proteomes" id="UP000515163"/>
    </source>
</evidence>
<dbReference type="Gene3D" id="1.20.58.60">
    <property type="match status" value="3"/>
</dbReference>
<gene>
    <name evidence="2" type="primary">LOC116302168</name>
</gene>
<sequence length="399" mass="46827">METRDHASYPVSNTGDILGLLKLENELVEYQPTYDDISRRSELLAEDQFLSDEDKQALNEDMEDVKTRWDNVANVKEQKMKRVENRISQKEKRKLNDLIDCRADIKNLNDWITNKNNQFDRLSPVADDLPTLLKQRDELKDFSKDIADHDPKFTECIQSAHKLSKDPALSKDESDVIQKDAEKCEERWDGLNEKVRQRVESIVEQLPPLQRKQKELLGDWDDKLDRFKKSIKKSYNNLDEQRAKWPLKEDKLVSSVDLTDELIERVDQNETVEWRPTVDTSNEQLAKIRVKLQRIQRDKKNRKWSFIEAIKGVFGFGRKPKKTGINLDSLIIQFEEHEDLMQEVSSLQRPANEIVDSCNTITASRDVEEQNIMKVDGEMRAVNAQWNTLNFKVIERENR</sequence>
<dbReference type="InterPro" id="IPR002017">
    <property type="entry name" value="Spectrin_repeat"/>
</dbReference>
<name>A0A6P8IKP4_ACTTE</name>
<dbReference type="InParanoid" id="A0A6P8IKP4"/>
<dbReference type="Pfam" id="PF00435">
    <property type="entry name" value="Spectrin"/>
    <property type="match status" value="1"/>
</dbReference>